<evidence type="ECO:0000313" key="4">
    <source>
        <dbReference type="Proteomes" id="UP001143330"/>
    </source>
</evidence>
<dbReference type="SUPFAM" id="SSF56003">
    <property type="entry name" value="Molybdenum cofactor-binding domain"/>
    <property type="match status" value="2"/>
</dbReference>
<accession>A0A9W6JSJ3</accession>
<evidence type="ECO:0000313" key="3">
    <source>
        <dbReference type="EMBL" id="GLK82427.1"/>
    </source>
</evidence>
<dbReference type="InterPro" id="IPR008274">
    <property type="entry name" value="AldOxase/xan_DH_MoCoBD1"/>
</dbReference>
<keyword evidence="4" id="KW-1185">Reference proteome</keyword>
<evidence type="ECO:0000259" key="2">
    <source>
        <dbReference type="SMART" id="SM01008"/>
    </source>
</evidence>
<protein>
    <submittedName>
        <fullName evidence="3">Aldehyde dehydrogenase</fullName>
    </submittedName>
</protein>
<dbReference type="Pfam" id="PF20256">
    <property type="entry name" value="MoCoBD_2"/>
    <property type="match status" value="2"/>
</dbReference>
<dbReference type="GO" id="GO:0016491">
    <property type="term" value="F:oxidoreductase activity"/>
    <property type="evidence" value="ECO:0007669"/>
    <property type="project" value="InterPro"/>
</dbReference>
<feature type="domain" description="Aldehyde oxidase/xanthine dehydrogenase a/b hammerhead" evidence="2">
    <location>
        <begin position="232"/>
        <end position="318"/>
    </location>
</feature>
<dbReference type="RefSeq" id="WP_213363076.1">
    <property type="nucleotide sequence ID" value="NZ_BSFM01000003.1"/>
</dbReference>
<dbReference type="PANTHER" id="PTHR47495">
    <property type="entry name" value="ALDEHYDE DEHYDROGENASE"/>
    <property type="match status" value="1"/>
</dbReference>
<dbReference type="InterPro" id="IPR037165">
    <property type="entry name" value="AldOxase/xan_DH_Mopterin-bd_sf"/>
</dbReference>
<feature type="region of interest" description="Disordered" evidence="1">
    <location>
        <begin position="1"/>
        <end position="22"/>
    </location>
</feature>
<dbReference type="InterPro" id="IPR000674">
    <property type="entry name" value="Ald_Oxase/Xan_DH_a/b"/>
</dbReference>
<proteinExistence type="predicted"/>
<reference evidence="3" key="1">
    <citation type="journal article" date="2014" name="Int. J. Syst. Evol. Microbiol.">
        <title>Complete genome sequence of Corynebacterium casei LMG S-19264T (=DSM 44701T), isolated from a smear-ripened cheese.</title>
        <authorList>
            <consortium name="US DOE Joint Genome Institute (JGI-PGF)"/>
            <person name="Walter F."/>
            <person name="Albersmeier A."/>
            <person name="Kalinowski J."/>
            <person name="Ruckert C."/>
        </authorList>
    </citation>
    <scope>NUCLEOTIDE SEQUENCE</scope>
    <source>
        <strain evidence="3">VKM B-2789</strain>
    </source>
</reference>
<dbReference type="SMART" id="SM01008">
    <property type="entry name" value="Ald_Xan_dh_C"/>
    <property type="match status" value="1"/>
</dbReference>
<evidence type="ECO:0000256" key="1">
    <source>
        <dbReference type="SAM" id="MobiDB-lite"/>
    </source>
</evidence>
<dbReference type="Pfam" id="PF02738">
    <property type="entry name" value="MoCoBD_1"/>
    <property type="match status" value="1"/>
</dbReference>
<dbReference type="InterPro" id="IPR046867">
    <property type="entry name" value="AldOxase/xan_DH_MoCoBD2"/>
</dbReference>
<dbReference type="AlphaFoldDB" id="A0A9W6JSJ3"/>
<dbReference type="PANTHER" id="PTHR47495:SF2">
    <property type="entry name" value="ALDEHYDE DEHYDROGENASE"/>
    <property type="match status" value="1"/>
</dbReference>
<name>A0A9W6JSJ3_9HYPH</name>
<gene>
    <name evidence="3" type="ORF">GCM10017653_04960</name>
</gene>
<dbReference type="InterPro" id="IPR052516">
    <property type="entry name" value="N-heterocyclic_Hydroxylase"/>
</dbReference>
<sequence length="783" mass="83645">MADESRFRARSRDNGARLADRSRESGLSRRGFLVSMCAAGAVFGFPRAGLAAMDPAMPGGTPIEAAGARYEPAIWYWIDTEGRINVNIIRAEMGQHVGTAIARILADELGANWDDVHIEHVDTAAKWGLMVTGGSWSVWQSWPVYRQAGAAGRVALAQKAAELWGLDPAAVSVANGVVSGGGRSAGFGELVAQGITRSFTEDELRALPLKPHAELTLVGKDVTALDIADKTTGQAIFGIDAKVEGMVHAAPLLPPTRYGSEIVRIDDSSAKAIKGYQQTLKLDDPSGTAPGWAMVIADSHWAAQKAAGLVRVEWKPSDAARVSEADIQQRARALIADDAKGAVLDTGDTDVVPVFARAAVTMEAEYTTATVLHFQLEPVNALAFRNAEGVWEIHTGNQWQSLALPWLQKALGVDENGVVMRSYLLGGGFGRRLNGDYAVPVALASKALGGKPVKMVATRPDDLRFDSPRSPSVQRVRMAFDQDRNVIAMDTAVAAGWPTKVMVPAFMPKGVNGEPYDPFASDGVDHWYSVGAQRARAISNDLAESTFRPGWLRSVSPGWINWAIESFMHEAAVKVGKDPVRFRLDHLKAEGRNAGTAPDSVGGAARQAQVLARVAALSGYGKAKLPADTAIGVATSYGQARSMPTWVGGAVQLHVDRQTGFVDVQKIWLVVDCGTVVDPDSARAQCEGAALWGLSMALCEGTEFENGQVRDRNLDSYTPLRMIDTPEVVVEFVDSTEVPVGLGEPGTTVVAPAIGNAIFEAVGVRLRRLPIRPEAVLAALKVK</sequence>
<dbReference type="Gene3D" id="3.30.365.10">
    <property type="entry name" value="Aldehyde oxidase/xanthine dehydrogenase, molybdopterin binding domain"/>
    <property type="match status" value="4"/>
</dbReference>
<dbReference type="PIRSF" id="PIRSF036389">
    <property type="entry name" value="IOR_B"/>
    <property type="match status" value="1"/>
</dbReference>
<reference evidence="3" key="2">
    <citation type="submission" date="2023-01" db="EMBL/GenBank/DDBJ databases">
        <authorList>
            <person name="Sun Q."/>
            <person name="Evtushenko L."/>
        </authorList>
    </citation>
    <scope>NUCLEOTIDE SEQUENCE</scope>
    <source>
        <strain evidence="3">VKM B-2789</strain>
    </source>
</reference>
<dbReference type="Gene3D" id="3.90.1170.50">
    <property type="entry name" value="Aldehyde oxidase/xanthine dehydrogenase, a/b hammerhead"/>
    <property type="match status" value="2"/>
</dbReference>
<dbReference type="EMBL" id="BSFM01000003">
    <property type="protein sequence ID" value="GLK82427.1"/>
    <property type="molecule type" value="Genomic_DNA"/>
</dbReference>
<dbReference type="InterPro" id="IPR036856">
    <property type="entry name" value="Ald_Oxase/Xan_DH_a/b_sf"/>
</dbReference>
<dbReference type="PROSITE" id="PS51318">
    <property type="entry name" value="TAT"/>
    <property type="match status" value="1"/>
</dbReference>
<organism evidence="3 4">
    <name type="scientific">Ancylobacter defluvii</name>
    <dbReference type="NCBI Taxonomy" id="1282440"/>
    <lineage>
        <taxon>Bacteria</taxon>
        <taxon>Pseudomonadati</taxon>
        <taxon>Pseudomonadota</taxon>
        <taxon>Alphaproteobacteria</taxon>
        <taxon>Hyphomicrobiales</taxon>
        <taxon>Xanthobacteraceae</taxon>
        <taxon>Ancylobacter</taxon>
    </lineage>
</organism>
<dbReference type="InterPro" id="IPR012368">
    <property type="entry name" value="OxRdtase_Mopterin-bd_su_IorB"/>
</dbReference>
<comment type="caution">
    <text evidence="3">The sequence shown here is derived from an EMBL/GenBank/DDBJ whole genome shotgun (WGS) entry which is preliminary data.</text>
</comment>
<dbReference type="Proteomes" id="UP001143330">
    <property type="component" value="Unassembled WGS sequence"/>
</dbReference>
<dbReference type="InterPro" id="IPR006311">
    <property type="entry name" value="TAT_signal"/>
</dbReference>
<dbReference type="SUPFAM" id="SSF54665">
    <property type="entry name" value="CO dehydrogenase molybdoprotein N-domain-like"/>
    <property type="match status" value="1"/>
</dbReference>